<organism evidence="1 2">
    <name type="scientific">Puccinia striiformis f. sp. tritici</name>
    <dbReference type="NCBI Taxonomy" id="168172"/>
    <lineage>
        <taxon>Eukaryota</taxon>
        <taxon>Fungi</taxon>
        <taxon>Dikarya</taxon>
        <taxon>Basidiomycota</taxon>
        <taxon>Pucciniomycotina</taxon>
        <taxon>Pucciniomycetes</taxon>
        <taxon>Pucciniales</taxon>
        <taxon>Pucciniaceae</taxon>
        <taxon>Puccinia</taxon>
    </lineage>
</organism>
<reference evidence="2" key="1">
    <citation type="journal article" date="2018" name="BMC Genomics">
        <title>Genomic insights into host adaptation between the wheat stripe rust pathogen (Puccinia striiformis f. sp. tritici) and the barley stripe rust pathogen (Puccinia striiformis f. sp. hordei).</title>
        <authorList>
            <person name="Xia C."/>
            <person name="Wang M."/>
            <person name="Yin C."/>
            <person name="Cornejo O.E."/>
            <person name="Hulbert S.H."/>
            <person name="Chen X."/>
        </authorList>
    </citation>
    <scope>NUCLEOTIDE SEQUENCE [LARGE SCALE GENOMIC DNA]</scope>
    <source>
        <strain evidence="2">93-210</strain>
    </source>
</reference>
<name>A0ACC0DVG9_9BASI</name>
<keyword evidence="2" id="KW-1185">Reference proteome</keyword>
<comment type="caution">
    <text evidence="1">The sequence shown here is derived from an EMBL/GenBank/DDBJ whole genome shotgun (WGS) entry which is preliminary data.</text>
</comment>
<reference evidence="2" key="2">
    <citation type="journal article" date="2018" name="Mol. Plant Microbe Interact.">
        <title>Genome sequence resources for the wheat stripe rust pathogen (Puccinia striiformis f. sp. tritici) and the barley stripe rust pathogen (Puccinia striiformis f. sp. hordei).</title>
        <authorList>
            <person name="Xia C."/>
            <person name="Wang M."/>
            <person name="Yin C."/>
            <person name="Cornejo O.E."/>
            <person name="Hulbert S.H."/>
            <person name="Chen X."/>
        </authorList>
    </citation>
    <scope>NUCLEOTIDE SEQUENCE [LARGE SCALE GENOMIC DNA]</scope>
    <source>
        <strain evidence="2">93-210</strain>
    </source>
</reference>
<evidence type="ECO:0000313" key="1">
    <source>
        <dbReference type="EMBL" id="KAI7939029.1"/>
    </source>
</evidence>
<dbReference type="EMBL" id="CM045879">
    <property type="protein sequence ID" value="KAI7939029.1"/>
    <property type="molecule type" value="Genomic_DNA"/>
</dbReference>
<dbReference type="Proteomes" id="UP001060170">
    <property type="component" value="Chromosome 15"/>
</dbReference>
<sequence>MHKTNPRSTTSQRQIPQKKKYVRQNKTPTSSTKKRESLRKERKSMEPTDPQDDLCLSNAVQNHIRIVTGLPRSKKDFLQSPTVEQLNKLPELPSNSTVLPASAQYLIKAKAASLNLDPEEKMGDTFPSYCLRRARQYGIPFVGISILTQNHKALVWNRRTRAFCVDTFYRALEADETLSFFCTGFDINKYGSSRVELIVLKNFEYRIAEMTKDFRRASKEKAQDHSDGSSDSSEKGKLRAKKLRKADKQQDRRLARLKARRRDTIQLNLKPRLKKYLLLFANEYLCPSDESSDDIDDPTRIKNAPVWRSKRATALCEEIDQLTAQIRQNSPKRAGRKPGKRINLGPRAPPGGLQASPCYFPVDCYHEYWLASQSPEAISALEIKQQPIFD</sequence>
<evidence type="ECO:0000313" key="2">
    <source>
        <dbReference type="Proteomes" id="UP001060170"/>
    </source>
</evidence>
<accession>A0ACC0DVG9</accession>
<reference evidence="1 2" key="3">
    <citation type="journal article" date="2022" name="Microbiol. Spectr.">
        <title>Folding features and dynamics of 3D genome architecture in plant fungal pathogens.</title>
        <authorList>
            <person name="Xia C."/>
        </authorList>
    </citation>
    <scope>NUCLEOTIDE SEQUENCE [LARGE SCALE GENOMIC DNA]</scope>
    <source>
        <strain evidence="1 2">93-210</strain>
    </source>
</reference>
<protein>
    <submittedName>
        <fullName evidence="1">Uncharacterized protein</fullName>
    </submittedName>
</protein>
<proteinExistence type="predicted"/>
<gene>
    <name evidence="1" type="ORF">MJO28_014608</name>
</gene>